<feature type="compositionally biased region" description="Low complexity" evidence="1">
    <location>
        <begin position="352"/>
        <end position="371"/>
    </location>
</feature>
<feature type="compositionally biased region" description="Basic and acidic residues" evidence="1">
    <location>
        <begin position="871"/>
        <end position="895"/>
    </location>
</feature>
<feature type="compositionally biased region" description="Low complexity" evidence="1">
    <location>
        <begin position="235"/>
        <end position="253"/>
    </location>
</feature>
<feature type="region of interest" description="Disordered" evidence="1">
    <location>
        <begin position="592"/>
        <end position="1290"/>
    </location>
</feature>
<feature type="compositionally biased region" description="Basic and acidic residues" evidence="1">
    <location>
        <begin position="839"/>
        <end position="853"/>
    </location>
</feature>
<feature type="compositionally biased region" description="Polar residues" evidence="1">
    <location>
        <begin position="856"/>
        <end position="865"/>
    </location>
</feature>
<accession>A0AA40K235</accession>
<feature type="region of interest" description="Disordered" evidence="1">
    <location>
        <begin position="135"/>
        <end position="154"/>
    </location>
</feature>
<evidence type="ECO:0000313" key="3">
    <source>
        <dbReference type="Proteomes" id="UP001172155"/>
    </source>
</evidence>
<feature type="compositionally biased region" description="Basic and acidic residues" evidence="1">
    <location>
        <begin position="10"/>
        <end position="24"/>
    </location>
</feature>
<feature type="region of interest" description="Disordered" evidence="1">
    <location>
        <begin position="1"/>
        <end position="38"/>
    </location>
</feature>
<sequence>MNRFRTKKRAKDDAAAARTSHEEPSSMPSLFRRGKKQQQEEIKVELDLASALPSDDNFRTSLLMTNLSARFSMLREQDDPNSKIGKASDDSVLFPKRQSRLADFGFNPSGGGLGLSDIAEVESIKASSRFMRTDSYASDDNDASQGGGIMNRGKATEGNNLFGGRQKIYKIPAGKGADGGLVGRALYEDDVAMSAFQRWKKAEKERTFLDEDDKEDEDVSRPVSPVAYNRKRETSSTTSSASNLARNSSAATSVTSQPTAILKDWQSTSTAPTSACSTPALDRTVVRTRRLYEQATPDTPEPSLVLSRIDTLNRTKGFGGSRTPDLTSSPSPIAPGFSDRLFAERRAALAKASAPNLKTISPPMSASSVSSLDAGARAPQLDTKQNLGGSPPLSPPLSETSEQPQSVLPIQPNDLGKATAMGVFQKPLQPYDESKYAQRQIQLQQGRETPTGRLRAGSNASFATGRSRSSSSANRQYFDARSEPVKTQLAVEEEAAPAVSPALSTPAAPTVNIERPSDKDHPAFRQSPMPTLESLGINFSSDFSPVSEKPLSVNVSVANSAQCSPDHSPTLGSTTNLNAGLSGMVRQHLRSESNASSIYGPTPPASGVDSNFPAEDEPMPKSSPFLSPLQGWTLPSFESDSAEPAVEKVEKVEAVVEAKPESVTESKGSNRSSDYTEDGVDEFASQLADARRRVREKLTSYVESDSSRATSPHSHGESARDIGGQANSNPLGILKPKSSRGSLMERSRSLVTGQSKANKILGLGATTMSTSPGPAKQTAEEMEPTPLETMVEEAPRETEPPVSRANSGSDREVEAQVDKQEGDDDDSNTHPGLRAFRQARRELQKRKELEMLARRQANQTTQSREASLDQARPDDAQPMDDRRPAQRSPSRERRPPPLSYRQRAPSEDAPNSPTTSKTSGERERERSGSDASGSRAGSRAGSRTSSRTRPPMLRSNPGTYQDQLAPEHMARGQMHRAPGLPGTDIRRSPIMPPQGHPGYSGHPGYAGHPGHPGHPGRGALSPAPSPHGLKPSRSAGNLGVHGRPMYDANSPLPSPISPMMGGPQGLPISPYGMGPANSPLGTPNSFGPRPRNGSASQSPAFGPTQGFPNGPTKRLVDKRDISEPTFVMSTSRVPTVNLPHMIDSEADGNRQYGGSRHPPAPTSAPPLPPINPRRKQDTSRTRPAYEPTYDDNGLSAPRLPFASQSNASTSTLGESEDNRSAFSVSDEEDNGKSSRRWLRKATPEAHTTGPRDFSMRRGNSPPFVVKGPPASRTVVTSHARGNTNAPSGMF</sequence>
<evidence type="ECO:0000256" key="1">
    <source>
        <dbReference type="SAM" id="MobiDB-lite"/>
    </source>
</evidence>
<protein>
    <submittedName>
        <fullName evidence="2">Uncharacterized protein</fullName>
    </submittedName>
</protein>
<feature type="region of interest" description="Disordered" evidence="1">
    <location>
        <begin position="352"/>
        <end position="413"/>
    </location>
</feature>
<feature type="compositionally biased region" description="Polar residues" evidence="1">
    <location>
        <begin position="701"/>
        <end position="713"/>
    </location>
</feature>
<feature type="region of interest" description="Disordered" evidence="1">
    <location>
        <begin position="208"/>
        <end position="257"/>
    </location>
</feature>
<comment type="caution">
    <text evidence="2">The sequence shown here is derived from an EMBL/GenBank/DDBJ whole genome shotgun (WGS) entry which is preliminary data.</text>
</comment>
<name>A0AA40K235_9PEZI</name>
<organism evidence="2 3">
    <name type="scientific">Schizothecium vesticola</name>
    <dbReference type="NCBI Taxonomy" id="314040"/>
    <lineage>
        <taxon>Eukaryota</taxon>
        <taxon>Fungi</taxon>
        <taxon>Dikarya</taxon>
        <taxon>Ascomycota</taxon>
        <taxon>Pezizomycotina</taxon>
        <taxon>Sordariomycetes</taxon>
        <taxon>Sordariomycetidae</taxon>
        <taxon>Sordariales</taxon>
        <taxon>Schizotheciaceae</taxon>
        <taxon>Schizothecium</taxon>
    </lineage>
</organism>
<feature type="compositionally biased region" description="Polar residues" evidence="1">
    <location>
        <begin position="437"/>
        <end position="448"/>
    </location>
</feature>
<dbReference type="Proteomes" id="UP001172155">
    <property type="component" value="Unassembled WGS sequence"/>
</dbReference>
<feature type="region of interest" description="Disordered" evidence="1">
    <location>
        <begin position="433"/>
        <end position="528"/>
    </location>
</feature>
<evidence type="ECO:0000313" key="2">
    <source>
        <dbReference type="EMBL" id="KAK0743056.1"/>
    </source>
</evidence>
<proteinExistence type="predicted"/>
<feature type="compositionally biased region" description="Low complexity" evidence="1">
    <location>
        <begin position="396"/>
        <end position="406"/>
    </location>
</feature>
<feature type="compositionally biased region" description="Basic and acidic residues" evidence="1">
    <location>
        <begin position="919"/>
        <end position="928"/>
    </location>
</feature>
<feature type="compositionally biased region" description="Low complexity" evidence="1">
    <location>
        <begin position="929"/>
        <end position="949"/>
    </location>
</feature>
<feature type="compositionally biased region" description="Polar residues" evidence="1">
    <location>
        <begin position="1273"/>
        <end position="1290"/>
    </location>
</feature>
<feature type="compositionally biased region" description="Basic and acidic residues" evidence="1">
    <location>
        <begin position="809"/>
        <end position="820"/>
    </location>
</feature>
<gene>
    <name evidence="2" type="ORF">B0T18DRAFT_174765</name>
</gene>
<feature type="compositionally biased region" description="Pro residues" evidence="1">
    <location>
        <begin position="1158"/>
        <end position="1171"/>
    </location>
</feature>
<reference evidence="2" key="1">
    <citation type="submission" date="2023-06" db="EMBL/GenBank/DDBJ databases">
        <title>Genome-scale phylogeny and comparative genomics of the fungal order Sordariales.</title>
        <authorList>
            <consortium name="Lawrence Berkeley National Laboratory"/>
            <person name="Hensen N."/>
            <person name="Bonometti L."/>
            <person name="Westerberg I."/>
            <person name="Brannstrom I.O."/>
            <person name="Guillou S."/>
            <person name="Cros-Aarteil S."/>
            <person name="Calhoun S."/>
            <person name="Haridas S."/>
            <person name="Kuo A."/>
            <person name="Mondo S."/>
            <person name="Pangilinan J."/>
            <person name="Riley R."/>
            <person name="LaButti K."/>
            <person name="Andreopoulos B."/>
            <person name="Lipzen A."/>
            <person name="Chen C."/>
            <person name="Yanf M."/>
            <person name="Daum C."/>
            <person name="Ng V."/>
            <person name="Clum A."/>
            <person name="Steindorff A."/>
            <person name="Ohm R."/>
            <person name="Martin F."/>
            <person name="Silar P."/>
            <person name="Natvig D."/>
            <person name="Lalanne C."/>
            <person name="Gautier V."/>
            <person name="Ament-velasquez S.L."/>
            <person name="Kruys A."/>
            <person name="Hutchinson M.I."/>
            <person name="Powell A.J."/>
            <person name="Barry K."/>
            <person name="Miller A.N."/>
            <person name="Grigoriev I.V."/>
            <person name="Debuchy R."/>
            <person name="Gladieux P."/>
            <person name="Thoren M.H."/>
            <person name="Johannesson H."/>
        </authorList>
    </citation>
    <scope>NUCLEOTIDE SEQUENCE</scope>
    <source>
        <strain evidence="2">SMH3187-1</strain>
    </source>
</reference>
<keyword evidence="3" id="KW-1185">Reference proteome</keyword>
<feature type="compositionally biased region" description="Basic and acidic residues" evidence="1">
    <location>
        <begin position="645"/>
        <end position="664"/>
    </location>
</feature>
<feature type="compositionally biased region" description="Low complexity" evidence="1">
    <location>
        <begin position="996"/>
        <end position="1009"/>
    </location>
</feature>
<dbReference type="EMBL" id="JAUKUD010000005">
    <property type="protein sequence ID" value="KAK0743056.1"/>
    <property type="molecule type" value="Genomic_DNA"/>
</dbReference>
<feature type="compositionally biased region" description="Polar residues" evidence="1">
    <location>
        <begin position="1202"/>
        <end position="1213"/>
    </location>
</feature>